<evidence type="ECO:0000313" key="2">
    <source>
        <dbReference type="Proteomes" id="UP000248423"/>
    </source>
</evidence>
<dbReference type="Proteomes" id="UP000248423">
    <property type="component" value="Unassembled WGS sequence"/>
</dbReference>
<protein>
    <submittedName>
        <fullName evidence="1">Uncharacterized protein</fullName>
    </submittedName>
</protein>
<proteinExistence type="predicted"/>
<sequence length="296" mass="34453">MADSSWKRVWGRKLCAKVAQLLDQRFVPHVLWGAYMLSAFGVPTDVRKLTIQYTACTDEIWVEEYRNVCFVIPDDKVETAYEVLLKAEFPPCHDNEAECKNFPWQKNNMIPARHFHLSDDSKDPSKSLSLNLYRQSDLLWWMPPIRSAWPKKENEDFMLTADRRLPSDEKPGDASTVDQFGRGRYDGRLYPIKILTPAKLIEALILIGCRYHGTHGHCEGRWRYWLMGMKAYVDMPESMEIGPFREEFQPIWENVVSSTAETMRSMVQELRMQLQDRGELPPALTDRDCSCPDRKA</sequence>
<gene>
    <name evidence="1" type="ORF">BO78DRAFT_384445</name>
</gene>
<organism evidence="1 2">
    <name type="scientific">Aspergillus sclerotiicarbonarius (strain CBS 121057 / IBT 28362)</name>
    <dbReference type="NCBI Taxonomy" id="1448318"/>
    <lineage>
        <taxon>Eukaryota</taxon>
        <taxon>Fungi</taxon>
        <taxon>Dikarya</taxon>
        <taxon>Ascomycota</taxon>
        <taxon>Pezizomycotina</taxon>
        <taxon>Eurotiomycetes</taxon>
        <taxon>Eurotiomycetidae</taxon>
        <taxon>Eurotiales</taxon>
        <taxon>Aspergillaceae</taxon>
        <taxon>Aspergillus</taxon>
        <taxon>Aspergillus subgen. Circumdati</taxon>
    </lineage>
</organism>
<reference evidence="1 2" key="1">
    <citation type="submission" date="2018-02" db="EMBL/GenBank/DDBJ databases">
        <title>The genomes of Aspergillus section Nigri reveals drivers in fungal speciation.</title>
        <authorList>
            <consortium name="DOE Joint Genome Institute"/>
            <person name="Vesth T.C."/>
            <person name="Nybo J."/>
            <person name="Theobald S."/>
            <person name="Brandl J."/>
            <person name="Frisvad J.C."/>
            <person name="Nielsen K.F."/>
            <person name="Lyhne E.K."/>
            <person name="Kogle M.E."/>
            <person name="Kuo A."/>
            <person name="Riley R."/>
            <person name="Clum A."/>
            <person name="Nolan M."/>
            <person name="Lipzen A."/>
            <person name="Salamov A."/>
            <person name="Henrissat B."/>
            <person name="Wiebenga A."/>
            <person name="De vries R.P."/>
            <person name="Grigoriev I.V."/>
            <person name="Mortensen U.H."/>
            <person name="Andersen M.R."/>
            <person name="Baker S.E."/>
        </authorList>
    </citation>
    <scope>NUCLEOTIDE SEQUENCE [LARGE SCALE GENOMIC DNA]</scope>
    <source>
        <strain evidence="1 2">CBS 121057</strain>
    </source>
</reference>
<dbReference type="OrthoDB" id="4499271at2759"/>
<name>A0A319EI48_ASPSB</name>
<evidence type="ECO:0000313" key="1">
    <source>
        <dbReference type="EMBL" id="PYI09320.1"/>
    </source>
</evidence>
<dbReference type="EMBL" id="KZ826328">
    <property type="protein sequence ID" value="PYI09320.1"/>
    <property type="molecule type" value="Genomic_DNA"/>
</dbReference>
<keyword evidence="2" id="KW-1185">Reference proteome</keyword>
<accession>A0A319EI48</accession>
<dbReference type="AlphaFoldDB" id="A0A319EI48"/>
<dbReference type="VEuPathDB" id="FungiDB:BO78DRAFT_384445"/>